<dbReference type="Gene3D" id="3.40.50.720">
    <property type="entry name" value="NAD(P)-binding Rossmann-like Domain"/>
    <property type="match status" value="1"/>
</dbReference>
<sequence length="64" mass="7174">MDKAEDVEKLKMENSGEMRLSNNSVEVVTAKLTDVESLTEAFDCCRAVFHIAGLWTLLVYPDIP</sequence>
<dbReference type="OrthoDB" id="2735536at2759"/>
<protein>
    <submittedName>
        <fullName evidence="1">Cinnamoyl-CoA reductase 1</fullName>
    </submittedName>
</protein>
<keyword evidence="2" id="KW-1185">Reference proteome</keyword>
<reference evidence="1 2" key="1">
    <citation type="journal article" date="2015" name="Proc. Natl. Acad. Sci. U.S.A.">
        <title>The resurrection genome of Boea hygrometrica: A blueprint for survival of dehydration.</title>
        <authorList>
            <person name="Xiao L."/>
            <person name="Yang G."/>
            <person name="Zhang L."/>
            <person name="Yang X."/>
            <person name="Zhao S."/>
            <person name="Ji Z."/>
            <person name="Zhou Q."/>
            <person name="Hu M."/>
            <person name="Wang Y."/>
            <person name="Chen M."/>
            <person name="Xu Y."/>
            <person name="Jin H."/>
            <person name="Xiao X."/>
            <person name="Hu G."/>
            <person name="Bao F."/>
            <person name="Hu Y."/>
            <person name="Wan P."/>
            <person name="Li L."/>
            <person name="Deng X."/>
            <person name="Kuang T."/>
            <person name="Xiang C."/>
            <person name="Zhu J.K."/>
            <person name="Oliver M.J."/>
            <person name="He Y."/>
        </authorList>
    </citation>
    <scope>NUCLEOTIDE SEQUENCE [LARGE SCALE GENOMIC DNA]</scope>
    <source>
        <strain evidence="2">cv. XS01</strain>
    </source>
</reference>
<dbReference type="AlphaFoldDB" id="A0A2Z7CRM4"/>
<evidence type="ECO:0000313" key="1">
    <source>
        <dbReference type="EMBL" id="KZV49740.1"/>
    </source>
</evidence>
<dbReference type="InterPro" id="IPR036291">
    <property type="entry name" value="NAD(P)-bd_dom_sf"/>
</dbReference>
<dbReference type="Proteomes" id="UP000250235">
    <property type="component" value="Unassembled WGS sequence"/>
</dbReference>
<name>A0A2Z7CRM4_9LAMI</name>
<gene>
    <name evidence="1" type="ORF">F511_24201</name>
</gene>
<evidence type="ECO:0000313" key="2">
    <source>
        <dbReference type="Proteomes" id="UP000250235"/>
    </source>
</evidence>
<proteinExistence type="predicted"/>
<dbReference type="EMBL" id="KQ992983">
    <property type="protein sequence ID" value="KZV49740.1"/>
    <property type="molecule type" value="Genomic_DNA"/>
</dbReference>
<organism evidence="1 2">
    <name type="scientific">Dorcoceras hygrometricum</name>
    <dbReference type="NCBI Taxonomy" id="472368"/>
    <lineage>
        <taxon>Eukaryota</taxon>
        <taxon>Viridiplantae</taxon>
        <taxon>Streptophyta</taxon>
        <taxon>Embryophyta</taxon>
        <taxon>Tracheophyta</taxon>
        <taxon>Spermatophyta</taxon>
        <taxon>Magnoliopsida</taxon>
        <taxon>eudicotyledons</taxon>
        <taxon>Gunneridae</taxon>
        <taxon>Pentapetalae</taxon>
        <taxon>asterids</taxon>
        <taxon>lamiids</taxon>
        <taxon>Lamiales</taxon>
        <taxon>Gesneriaceae</taxon>
        <taxon>Didymocarpoideae</taxon>
        <taxon>Trichosporeae</taxon>
        <taxon>Loxocarpinae</taxon>
        <taxon>Dorcoceras</taxon>
    </lineage>
</organism>
<accession>A0A2Z7CRM4</accession>
<dbReference type="SUPFAM" id="SSF51735">
    <property type="entry name" value="NAD(P)-binding Rossmann-fold domains"/>
    <property type="match status" value="1"/>
</dbReference>